<reference evidence="2 3" key="1">
    <citation type="submission" date="2024-08" db="EMBL/GenBank/DDBJ databases">
        <title>Insights into the chromosomal genome structure of Flemingia macrophylla.</title>
        <authorList>
            <person name="Ding Y."/>
            <person name="Zhao Y."/>
            <person name="Bi W."/>
            <person name="Wu M."/>
            <person name="Zhao G."/>
            <person name="Gong Y."/>
            <person name="Li W."/>
            <person name="Zhang P."/>
        </authorList>
    </citation>
    <scope>NUCLEOTIDE SEQUENCE [LARGE SCALE GENOMIC DNA]</scope>
    <source>
        <strain evidence="2">DYQJB</strain>
        <tissue evidence="2">Leaf</tissue>
    </source>
</reference>
<organism evidence="2 3">
    <name type="scientific">Flemingia macrophylla</name>
    <dbReference type="NCBI Taxonomy" id="520843"/>
    <lineage>
        <taxon>Eukaryota</taxon>
        <taxon>Viridiplantae</taxon>
        <taxon>Streptophyta</taxon>
        <taxon>Embryophyta</taxon>
        <taxon>Tracheophyta</taxon>
        <taxon>Spermatophyta</taxon>
        <taxon>Magnoliopsida</taxon>
        <taxon>eudicotyledons</taxon>
        <taxon>Gunneridae</taxon>
        <taxon>Pentapetalae</taxon>
        <taxon>rosids</taxon>
        <taxon>fabids</taxon>
        <taxon>Fabales</taxon>
        <taxon>Fabaceae</taxon>
        <taxon>Papilionoideae</taxon>
        <taxon>50 kb inversion clade</taxon>
        <taxon>NPAAA clade</taxon>
        <taxon>indigoferoid/millettioid clade</taxon>
        <taxon>Phaseoleae</taxon>
        <taxon>Flemingia</taxon>
    </lineage>
</organism>
<sequence>MSRAPSPPIPSPTPTATSATALTSSPSPLSLSCPFTPRDLEADRCRRRDNHHDWPFSSPLTCHPSGVSPSLIIPLEKTLNLSRGLKKAKKERGCTAKERISKMPPCAVSKWSSIYRSVTRHRWTGCYEAHLWDKITWNQIRRENKRWYAVLPSVTYQSYGHGGASNDVLDFRMRKKKRTGKDFVKAGVAIGNGWKGVVDVNLASHYFIGLM</sequence>
<dbReference type="AlphaFoldDB" id="A0ABD1N930"/>
<feature type="compositionally biased region" description="Low complexity" evidence="1">
    <location>
        <begin position="14"/>
        <end position="30"/>
    </location>
</feature>
<proteinExistence type="predicted"/>
<keyword evidence="3" id="KW-1185">Reference proteome</keyword>
<name>A0ABD1N930_9FABA</name>
<evidence type="ECO:0000313" key="2">
    <source>
        <dbReference type="EMBL" id="KAL2344483.1"/>
    </source>
</evidence>
<feature type="region of interest" description="Disordered" evidence="1">
    <location>
        <begin position="1"/>
        <end position="30"/>
    </location>
</feature>
<dbReference type="EMBL" id="JBGMDY010000002">
    <property type="protein sequence ID" value="KAL2344483.1"/>
    <property type="molecule type" value="Genomic_DNA"/>
</dbReference>
<feature type="compositionally biased region" description="Pro residues" evidence="1">
    <location>
        <begin position="1"/>
        <end position="13"/>
    </location>
</feature>
<gene>
    <name evidence="2" type="ORF">Fmac_005768</name>
</gene>
<comment type="caution">
    <text evidence="2">The sequence shown here is derived from an EMBL/GenBank/DDBJ whole genome shotgun (WGS) entry which is preliminary data.</text>
</comment>
<accession>A0ABD1N930</accession>
<dbReference type="Proteomes" id="UP001603857">
    <property type="component" value="Unassembled WGS sequence"/>
</dbReference>
<dbReference type="PROSITE" id="PS51257">
    <property type="entry name" value="PROKAR_LIPOPROTEIN"/>
    <property type="match status" value="1"/>
</dbReference>
<evidence type="ECO:0000256" key="1">
    <source>
        <dbReference type="SAM" id="MobiDB-lite"/>
    </source>
</evidence>
<evidence type="ECO:0000313" key="3">
    <source>
        <dbReference type="Proteomes" id="UP001603857"/>
    </source>
</evidence>
<protein>
    <submittedName>
        <fullName evidence="2">Uncharacterized protein</fullName>
    </submittedName>
</protein>